<dbReference type="InterPro" id="IPR011008">
    <property type="entry name" value="Dimeric_a/b-barrel"/>
</dbReference>
<keyword evidence="2" id="KW-0560">Oxidoreductase</keyword>
<evidence type="ECO:0000313" key="3">
    <source>
        <dbReference type="Proteomes" id="UP001108089"/>
    </source>
</evidence>
<gene>
    <name evidence="2" type="ORF">L1892_15565</name>
</gene>
<dbReference type="GO" id="GO:0004497">
    <property type="term" value="F:monooxygenase activity"/>
    <property type="evidence" value="ECO:0007669"/>
    <property type="project" value="UniProtKB-KW"/>
</dbReference>
<feature type="domain" description="ABM" evidence="1">
    <location>
        <begin position="19"/>
        <end position="70"/>
    </location>
</feature>
<keyword evidence="2" id="KW-0503">Monooxygenase</keyword>
<organism evidence="2 3">
    <name type="scientific">Gordonia tangerina</name>
    <dbReference type="NCBI Taxonomy" id="2911060"/>
    <lineage>
        <taxon>Bacteria</taxon>
        <taxon>Bacillati</taxon>
        <taxon>Actinomycetota</taxon>
        <taxon>Actinomycetes</taxon>
        <taxon>Mycobacteriales</taxon>
        <taxon>Gordoniaceae</taxon>
        <taxon>Gordonia</taxon>
    </lineage>
</organism>
<dbReference type="EMBL" id="JAKGCU010000015">
    <property type="protein sequence ID" value="MCF3939796.1"/>
    <property type="molecule type" value="Genomic_DNA"/>
</dbReference>
<dbReference type="Proteomes" id="UP001108089">
    <property type="component" value="Unassembled WGS sequence"/>
</dbReference>
<dbReference type="Pfam" id="PF03992">
    <property type="entry name" value="ABM"/>
    <property type="match status" value="1"/>
</dbReference>
<comment type="caution">
    <text evidence="2">The sequence shown here is derived from an EMBL/GenBank/DDBJ whole genome shotgun (WGS) entry which is preliminary data.</text>
</comment>
<dbReference type="RefSeq" id="WP_235724523.1">
    <property type="nucleotide sequence ID" value="NZ_JAKGCU010000015.1"/>
</dbReference>
<name>A0ABS9DPC2_9ACTN</name>
<accession>A0ABS9DPC2</accession>
<reference evidence="2" key="1">
    <citation type="submission" date="2022-01" db="EMBL/GenBank/DDBJ databases">
        <title>Gordonia xiamenensis sp. nov., isolated from surface seawater in Xiamen.</title>
        <authorList>
            <person name="He Y.F."/>
        </authorList>
    </citation>
    <scope>NUCLEOTIDE SEQUENCE</scope>
    <source>
        <strain evidence="2">GW1C4-4</strain>
    </source>
</reference>
<sequence>MTGEVVLTGHLVCANSNEADVVERHLRRHLELTRCEPGCLSFDVDRTNDPLVWRVAERFADESAFAFHQGRVAESEWGRATVGIERRYSVTIGEGG</sequence>
<protein>
    <submittedName>
        <fullName evidence="2">Antibiotic biosynthesis monooxygenase</fullName>
    </submittedName>
</protein>
<proteinExistence type="predicted"/>
<evidence type="ECO:0000313" key="2">
    <source>
        <dbReference type="EMBL" id="MCF3939796.1"/>
    </source>
</evidence>
<dbReference type="Gene3D" id="3.30.70.100">
    <property type="match status" value="1"/>
</dbReference>
<dbReference type="InterPro" id="IPR007138">
    <property type="entry name" value="ABM_dom"/>
</dbReference>
<evidence type="ECO:0000259" key="1">
    <source>
        <dbReference type="Pfam" id="PF03992"/>
    </source>
</evidence>
<dbReference type="SUPFAM" id="SSF54909">
    <property type="entry name" value="Dimeric alpha+beta barrel"/>
    <property type="match status" value="1"/>
</dbReference>
<keyword evidence="3" id="KW-1185">Reference proteome</keyword>